<dbReference type="AlphaFoldDB" id="A0AB74TYB3"/>
<evidence type="ECO:0000313" key="1">
    <source>
        <dbReference type="EMBL" id="XBC48135.1"/>
    </source>
</evidence>
<reference evidence="1" key="1">
    <citation type="submission" date="2023-12" db="EMBL/GenBank/DDBJ databases">
        <title>Dolosigranulum savutii sp. nov. isolated from human upper respiratory samples collected in Botswana.</title>
        <authorList>
            <person name="Kelly M.S."/>
        </authorList>
    </citation>
    <scope>NUCLEOTIDE SEQUENCE</scope>
    <source>
        <strain evidence="1">MSK312</strain>
    </source>
</reference>
<accession>A0AB74TYB3</accession>
<proteinExistence type="predicted"/>
<dbReference type="RefSeq" id="WP_347298150.1">
    <property type="nucleotide sequence ID" value="NZ_CP142434.1"/>
</dbReference>
<protein>
    <submittedName>
        <fullName evidence="1">Uncharacterized protein</fullName>
    </submittedName>
</protein>
<gene>
    <name evidence="1" type="ORF">VUQ09_01735</name>
</gene>
<dbReference type="EMBL" id="CP142434">
    <property type="protein sequence ID" value="XBC48135.1"/>
    <property type="molecule type" value="Genomic_DNA"/>
</dbReference>
<organism evidence="1">
    <name type="scientific">Dolosigranulum savutiense</name>
    <dbReference type="NCBI Taxonomy" id="3110288"/>
    <lineage>
        <taxon>Bacteria</taxon>
        <taxon>Bacillati</taxon>
        <taxon>Bacillota</taxon>
        <taxon>Bacilli</taxon>
        <taxon>Lactobacillales</taxon>
        <taxon>Carnobacteriaceae</taxon>
        <taxon>Dolosigranulum</taxon>
    </lineage>
</organism>
<name>A0AB74TYB3_9LACT</name>
<sequence length="86" mass="9979">MGLADHEALKMRSDALGILSYYYEFENGNDAHVMKSYEEDRGRMLFDVFYKRNGKERKMMRMSKDDVLLLLDDLDGGGEACETCRI</sequence>